<dbReference type="Pfam" id="PF05670">
    <property type="entry name" value="NFACT-R_1"/>
    <property type="match status" value="1"/>
</dbReference>
<evidence type="ECO:0000313" key="7">
    <source>
        <dbReference type="Proteomes" id="UP000001073"/>
    </source>
</evidence>
<feature type="region of interest" description="Disordered" evidence="4">
    <location>
        <begin position="142"/>
        <end position="189"/>
    </location>
</feature>
<dbReference type="EMBL" id="ADFV01014147">
    <property type="status" value="NOT_ANNOTATED_CDS"/>
    <property type="molecule type" value="Genomic_DNA"/>
</dbReference>
<evidence type="ECO:0000256" key="1">
    <source>
        <dbReference type="ARBA" id="ARBA00008998"/>
    </source>
</evidence>
<keyword evidence="7" id="KW-1185">Reference proteome</keyword>
<gene>
    <name evidence="6" type="primary">LOC100579920</name>
</gene>
<organism evidence="6 7">
    <name type="scientific">Nomascus leucogenys</name>
    <name type="common">Northern white-cheeked gibbon</name>
    <name type="synonym">Hylobates leucogenys</name>
    <dbReference type="NCBI Taxonomy" id="61853"/>
    <lineage>
        <taxon>Eukaryota</taxon>
        <taxon>Metazoa</taxon>
        <taxon>Chordata</taxon>
        <taxon>Craniata</taxon>
        <taxon>Vertebrata</taxon>
        <taxon>Euteleostomi</taxon>
        <taxon>Mammalia</taxon>
        <taxon>Eutheria</taxon>
        <taxon>Euarchontoglires</taxon>
        <taxon>Primates</taxon>
        <taxon>Haplorrhini</taxon>
        <taxon>Catarrhini</taxon>
        <taxon>Hylobatidae</taxon>
        <taxon>Nomascus</taxon>
    </lineage>
</organism>
<dbReference type="GeneTree" id="ENSGT00390000004380"/>
<evidence type="ECO:0000259" key="5">
    <source>
        <dbReference type="Pfam" id="PF05670"/>
    </source>
</evidence>
<reference evidence="6 7" key="1">
    <citation type="submission" date="2012-10" db="EMBL/GenBank/DDBJ databases">
        <authorList>
            <consortium name="Gibbon Genome Sequencing Consortium"/>
        </authorList>
    </citation>
    <scope>NUCLEOTIDE SEQUENCE [LARGE SCALE GENOMIC DNA]</scope>
</reference>
<evidence type="ECO:0000256" key="3">
    <source>
        <dbReference type="ARBA" id="ARBA00024214"/>
    </source>
</evidence>
<comment type="subunit">
    <text evidence="3">Interacts (via cytoplasmic region) with ILK.</text>
</comment>
<dbReference type="EMBL" id="ADFV01014148">
    <property type="status" value="NOT_ANNOTATED_CDS"/>
    <property type="molecule type" value="Genomic_DNA"/>
</dbReference>
<dbReference type="AlphaFoldDB" id="A0A2I3H926"/>
<sequence>VVFYFTSSSINSSACTIYMGRDKYEIETGFHHFDLIKHGWPEDTWFRVDRLSSAHVYLQLHKGENIGDIPKEVLIDCAHLVKASSIQGCKNNVNVVYTPWSNLKKTADMDKARLHLKKKKNEKEKTQVEWFPDLAAEKECRDAEIQETKKRGKEDTKKREMDELRSCSSLMKVENMSSNQDGHDSDEFM</sequence>
<feature type="compositionally biased region" description="Basic and acidic residues" evidence="4">
    <location>
        <begin position="142"/>
        <end position="165"/>
    </location>
</feature>
<comment type="similarity">
    <text evidence="1">Belongs to the CCDC25 family.</text>
</comment>
<dbReference type="InterPro" id="IPR039730">
    <property type="entry name" value="Jlp2/Ccd25"/>
</dbReference>
<reference evidence="6" key="3">
    <citation type="submission" date="2025-09" db="UniProtKB">
        <authorList>
            <consortium name="Ensembl"/>
        </authorList>
    </citation>
    <scope>IDENTIFICATION</scope>
</reference>
<dbReference type="PANTHER" id="PTHR13049:SF2">
    <property type="entry name" value="COILED-COIL DOMAIN-CONTAINING PROTEIN 25"/>
    <property type="match status" value="1"/>
</dbReference>
<accession>A0A2I3H926</accession>
<evidence type="ECO:0000256" key="2">
    <source>
        <dbReference type="ARBA" id="ARBA00016700"/>
    </source>
</evidence>
<name>A0A2I3H926_NOMLE</name>
<dbReference type="Ensembl" id="ENSNLET00000034616.1">
    <property type="protein sequence ID" value="ENSNLEP00000040144.1"/>
    <property type="gene ID" value="ENSNLEG00000031913.1"/>
</dbReference>
<proteinExistence type="inferred from homology"/>
<dbReference type="Proteomes" id="UP000001073">
    <property type="component" value="Chromosome 2"/>
</dbReference>
<evidence type="ECO:0000256" key="4">
    <source>
        <dbReference type="SAM" id="MobiDB-lite"/>
    </source>
</evidence>
<feature type="domain" description="NFACT RNA-binding" evidence="5">
    <location>
        <begin position="2"/>
        <end position="113"/>
    </location>
</feature>
<protein>
    <recommendedName>
        <fullName evidence="2">Coiled-coil domain-containing protein 25</fullName>
    </recommendedName>
</protein>
<evidence type="ECO:0000313" key="6">
    <source>
        <dbReference type="Ensembl" id="ENSNLEP00000040144.1"/>
    </source>
</evidence>
<dbReference type="InParanoid" id="A0A2I3H926"/>
<dbReference type="PANTHER" id="PTHR13049">
    <property type="entry name" value="DUF814-RELATED"/>
    <property type="match status" value="1"/>
</dbReference>
<dbReference type="InterPro" id="IPR008532">
    <property type="entry name" value="NFACT_RNA-bd"/>
</dbReference>
<reference evidence="6" key="2">
    <citation type="submission" date="2025-08" db="UniProtKB">
        <authorList>
            <consortium name="Ensembl"/>
        </authorList>
    </citation>
    <scope>IDENTIFICATION</scope>
</reference>